<gene>
    <name evidence="3" type="ORF">FSP39_000665</name>
</gene>
<evidence type="ECO:0000313" key="4">
    <source>
        <dbReference type="Proteomes" id="UP001186944"/>
    </source>
</evidence>
<dbReference type="EMBL" id="VSWD01000008">
    <property type="protein sequence ID" value="KAK3094349.1"/>
    <property type="molecule type" value="Genomic_DNA"/>
</dbReference>
<reference evidence="3" key="1">
    <citation type="submission" date="2019-08" db="EMBL/GenBank/DDBJ databases">
        <title>The improved chromosome-level genome for the pearl oyster Pinctada fucata martensii using PacBio sequencing and Hi-C.</title>
        <authorList>
            <person name="Zheng Z."/>
        </authorList>
    </citation>
    <scope>NUCLEOTIDE SEQUENCE</scope>
    <source>
        <strain evidence="3">ZZ-2019</strain>
        <tissue evidence="3">Adductor muscle</tissue>
    </source>
</reference>
<evidence type="ECO:0000256" key="1">
    <source>
        <dbReference type="SAM" id="MobiDB-lite"/>
    </source>
</evidence>
<comment type="caution">
    <text evidence="3">The sequence shown here is derived from an EMBL/GenBank/DDBJ whole genome shotgun (WGS) entry which is preliminary data.</text>
</comment>
<organism evidence="3 4">
    <name type="scientific">Pinctada imbricata</name>
    <name type="common">Atlantic pearl-oyster</name>
    <name type="synonym">Pinctada martensii</name>
    <dbReference type="NCBI Taxonomy" id="66713"/>
    <lineage>
        <taxon>Eukaryota</taxon>
        <taxon>Metazoa</taxon>
        <taxon>Spiralia</taxon>
        <taxon>Lophotrochozoa</taxon>
        <taxon>Mollusca</taxon>
        <taxon>Bivalvia</taxon>
        <taxon>Autobranchia</taxon>
        <taxon>Pteriomorphia</taxon>
        <taxon>Pterioida</taxon>
        <taxon>Pterioidea</taxon>
        <taxon>Pteriidae</taxon>
        <taxon>Pinctada</taxon>
    </lineage>
</organism>
<name>A0AA89BXR8_PINIB</name>
<feature type="domain" description="PiggyBac transposable element-derived protein 4 C-terminal zinc-finger" evidence="2">
    <location>
        <begin position="52"/>
        <end position="96"/>
    </location>
</feature>
<proteinExistence type="predicted"/>
<sequence length="122" mass="13793">MSLIKTLLHDSPNAPKPQPKGRKSTEERPERLTGRHFPVLITPAPGAKRKRPSRDCGECNVSKKRRTGYKRKKKTSYWCPECNKPLCVLDCFKAYHTLANYRAHLLPGNTGSSTESDSNPEE</sequence>
<dbReference type="Proteomes" id="UP001186944">
    <property type="component" value="Unassembled WGS sequence"/>
</dbReference>
<feature type="region of interest" description="Disordered" evidence="1">
    <location>
        <begin position="1"/>
        <end position="60"/>
    </location>
</feature>
<dbReference type="Pfam" id="PF13842">
    <property type="entry name" value="zf-Tnp_2"/>
    <property type="match status" value="1"/>
</dbReference>
<keyword evidence="4" id="KW-1185">Reference proteome</keyword>
<evidence type="ECO:0000313" key="3">
    <source>
        <dbReference type="EMBL" id="KAK3094349.1"/>
    </source>
</evidence>
<accession>A0AA89BXR8</accession>
<feature type="compositionally biased region" description="Basic and acidic residues" evidence="1">
    <location>
        <begin position="23"/>
        <end position="33"/>
    </location>
</feature>
<dbReference type="AlphaFoldDB" id="A0AA89BXR8"/>
<dbReference type="InterPro" id="IPR032718">
    <property type="entry name" value="PGBD4_Znf_C"/>
</dbReference>
<protein>
    <recommendedName>
        <fullName evidence="2">PiggyBac transposable element-derived protein 4 C-terminal zinc-finger domain-containing protein</fullName>
    </recommendedName>
</protein>
<evidence type="ECO:0000259" key="2">
    <source>
        <dbReference type="Pfam" id="PF13842"/>
    </source>
</evidence>